<proteinExistence type="predicted"/>
<protein>
    <submittedName>
        <fullName evidence="1">Uncharacterized protein</fullName>
    </submittedName>
</protein>
<gene>
    <name evidence="1" type="ORF">NCTC11179_01934</name>
</gene>
<name>A0A378RRR3_MYROD</name>
<accession>A0A378RRR3</accession>
<dbReference type="RefSeq" id="WP_156424181.1">
    <property type="nucleotide sequence ID" value="NZ_CP068107.1"/>
</dbReference>
<evidence type="ECO:0000313" key="1">
    <source>
        <dbReference type="EMBL" id="STZ28390.1"/>
    </source>
</evidence>
<organism evidence="1 2">
    <name type="scientific">Myroides odoratus</name>
    <name type="common">Flavobacterium odoratum</name>
    <dbReference type="NCBI Taxonomy" id="256"/>
    <lineage>
        <taxon>Bacteria</taxon>
        <taxon>Pseudomonadati</taxon>
        <taxon>Bacteroidota</taxon>
        <taxon>Flavobacteriia</taxon>
        <taxon>Flavobacteriales</taxon>
        <taxon>Flavobacteriaceae</taxon>
        <taxon>Myroides</taxon>
    </lineage>
</organism>
<reference evidence="1 2" key="1">
    <citation type="submission" date="2018-06" db="EMBL/GenBank/DDBJ databases">
        <authorList>
            <consortium name="Pathogen Informatics"/>
            <person name="Doyle S."/>
        </authorList>
    </citation>
    <scope>NUCLEOTIDE SEQUENCE [LARGE SCALE GENOMIC DNA]</scope>
    <source>
        <strain evidence="1 2">NCTC11179</strain>
    </source>
</reference>
<keyword evidence="2" id="KW-1185">Reference proteome</keyword>
<evidence type="ECO:0000313" key="2">
    <source>
        <dbReference type="Proteomes" id="UP000255024"/>
    </source>
</evidence>
<dbReference type="EMBL" id="UGQL01000001">
    <property type="protein sequence ID" value="STZ28390.1"/>
    <property type="molecule type" value="Genomic_DNA"/>
</dbReference>
<sequence>MSKETIKKEIETLKKEASIYGWNDHKSKEYEKLKNEWYKCVHYNENGQTISPPNI</sequence>
<dbReference type="Proteomes" id="UP000255024">
    <property type="component" value="Unassembled WGS sequence"/>
</dbReference>
<dbReference type="AlphaFoldDB" id="A0A378RRR3"/>